<sequence>MAQKILELWRQRLSGTERSLLIDSSQGGTTPDPADPFPEIYLSPELGDLTGPQLTITNRNNMTLHGADKKTPYYNCVKSINRKGLSNRPPTLWTQRLAVETGPNPQWKILYKPPLKKTDCRPPVEEFYMAQVGDG</sequence>
<protein>
    <submittedName>
        <fullName evidence="1">Uncharacterized protein</fullName>
    </submittedName>
</protein>
<reference evidence="1" key="1">
    <citation type="submission" date="2022-04" db="EMBL/GenBank/DDBJ databases">
        <title>Jade perch genome.</title>
        <authorList>
            <person name="Chao B."/>
        </authorList>
    </citation>
    <scope>NUCLEOTIDE SEQUENCE</scope>
    <source>
        <strain evidence="1">CB-2022</strain>
    </source>
</reference>
<name>A0ACB8X6Z3_9TELE</name>
<organism evidence="1 2">
    <name type="scientific">Scortum barcoo</name>
    <name type="common">barcoo grunter</name>
    <dbReference type="NCBI Taxonomy" id="214431"/>
    <lineage>
        <taxon>Eukaryota</taxon>
        <taxon>Metazoa</taxon>
        <taxon>Chordata</taxon>
        <taxon>Craniata</taxon>
        <taxon>Vertebrata</taxon>
        <taxon>Euteleostomi</taxon>
        <taxon>Actinopterygii</taxon>
        <taxon>Neopterygii</taxon>
        <taxon>Teleostei</taxon>
        <taxon>Neoteleostei</taxon>
        <taxon>Acanthomorphata</taxon>
        <taxon>Eupercaria</taxon>
        <taxon>Centrarchiformes</taxon>
        <taxon>Terapontoidei</taxon>
        <taxon>Terapontidae</taxon>
        <taxon>Scortum</taxon>
    </lineage>
</organism>
<accession>A0ACB8X6Z3</accession>
<comment type="caution">
    <text evidence="1">The sequence shown here is derived from an EMBL/GenBank/DDBJ whole genome shotgun (WGS) entry which is preliminary data.</text>
</comment>
<dbReference type="Proteomes" id="UP000831701">
    <property type="component" value="Chromosome 2"/>
</dbReference>
<evidence type="ECO:0000313" key="1">
    <source>
        <dbReference type="EMBL" id="KAI3376092.1"/>
    </source>
</evidence>
<proteinExistence type="predicted"/>
<evidence type="ECO:0000313" key="2">
    <source>
        <dbReference type="Proteomes" id="UP000831701"/>
    </source>
</evidence>
<gene>
    <name evidence="1" type="ORF">L3Q82_016618</name>
</gene>
<dbReference type="EMBL" id="CM041532">
    <property type="protein sequence ID" value="KAI3376092.1"/>
    <property type="molecule type" value="Genomic_DNA"/>
</dbReference>
<keyword evidence="2" id="KW-1185">Reference proteome</keyword>